<sequence length="162" mass="18311">MLALSDVLMEVWPGGGLTIAAPPALDHQIPVRFHHQLQPIDERLQIESLGQRLFRRFLLLRFQQPGIQRAVLLNKLFDLLVLVGNPDQLLEDVDFPGVQEGGRHLRNLGDRAPGRGRRNGSSEKTTPGCKRLLLTLPWMIESRCVLSAMGVLPMCSFRLWQM</sequence>
<reference evidence="2" key="2">
    <citation type="submission" date="2020-05" db="UniProtKB">
        <authorList>
            <consortium name="EnsemblMetazoa"/>
        </authorList>
    </citation>
    <scope>IDENTIFICATION</scope>
    <source>
        <strain evidence="2">CM1001059</strain>
    </source>
</reference>
<dbReference type="EnsemblMetazoa" id="AMEC017270-RA">
    <property type="protein sequence ID" value="AMEC017270-PA"/>
    <property type="gene ID" value="AMEC017270"/>
</dbReference>
<keyword evidence="3" id="KW-1185">Reference proteome</keyword>
<evidence type="ECO:0000256" key="1">
    <source>
        <dbReference type="SAM" id="MobiDB-lite"/>
    </source>
</evidence>
<evidence type="ECO:0000313" key="3">
    <source>
        <dbReference type="Proteomes" id="UP000075902"/>
    </source>
</evidence>
<dbReference type="Proteomes" id="UP000075902">
    <property type="component" value="Unassembled WGS sequence"/>
</dbReference>
<organism evidence="2 3">
    <name type="scientific">Anopheles melas</name>
    <dbReference type="NCBI Taxonomy" id="34690"/>
    <lineage>
        <taxon>Eukaryota</taxon>
        <taxon>Metazoa</taxon>
        <taxon>Ecdysozoa</taxon>
        <taxon>Arthropoda</taxon>
        <taxon>Hexapoda</taxon>
        <taxon>Insecta</taxon>
        <taxon>Pterygota</taxon>
        <taxon>Neoptera</taxon>
        <taxon>Endopterygota</taxon>
        <taxon>Diptera</taxon>
        <taxon>Nematocera</taxon>
        <taxon>Culicoidea</taxon>
        <taxon>Culicidae</taxon>
        <taxon>Anophelinae</taxon>
        <taxon>Anopheles</taxon>
    </lineage>
</organism>
<feature type="region of interest" description="Disordered" evidence="1">
    <location>
        <begin position="101"/>
        <end position="126"/>
    </location>
</feature>
<feature type="compositionally biased region" description="Basic and acidic residues" evidence="1">
    <location>
        <begin position="101"/>
        <end position="113"/>
    </location>
</feature>
<proteinExistence type="predicted"/>
<dbReference type="VEuPathDB" id="VectorBase:AMEC017270"/>
<dbReference type="AlphaFoldDB" id="A0A182UB86"/>
<name>A0A182UB86_9DIPT</name>
<evidence type="ECO:0000313" key="2">
    <source>
        <dbReference type="EnsemblMetazoa" id="AMEC017270-PA"/>
    </source>
</evidence>
<accession>A0A182UB86</accession>
<protein>
    <submittedName>
        <fullName evidence="2">Uncharacterized protein</fullName>
    </submittedName>
</protein>
<reference evidence="3" key="1">
    <citation type="submission" date="2014-01" db="EMBL/GenBank/DDBJ databases">
        <title>The Genome Sequence of Anopheles melas CM1001059_A (V2).</title>
        <authorList>
            <consortium name="The Broad Institute Genomics Platform"/>
            <person name="Neafsey D.E."/>
            <person name="Besansky N."/>
            <person name="Howell P."/>
            <person name="Walton C."/>
            <person name="Young S.K."/>
            <person name="Zeng Q."/>
            <person name="Gargeya S."/>
            <person name="Fitzgerald M."/>
            <person name="Haas B."/>
            <person name="Abouelleil A."/>
            <person name="Allen A.W."/>
            <person name="Alvarado L."/>
            <person name="Arachchi H.M."/>
            <person name="Berlin A.M."/>
            <person name="Chapman S.B."/>
            <person name="Gainer-Dewar J."/>
            <person name="Goldberg J."/>
            <person name="Griggs A."/>
            <person name="Gujja S."/>
            <person name="Hansen M."/>
            <person name="Howarth C."/>
            <person name="Imamovic A."/>
            <person name="Ireland A."/>
            <person name="Larimer J."/>
            <person name="McCowan C."/>
            <person name="Murphy C."/>
            <person name="Pearson M."/>
            <person name="Poon T.W."/>
            <person name="Priest M."/>
            <person name="Roberts A."/>
            <person name="Saif S."/>
            <person name="Shea T."/>
            <person name="Sisk P."/>
            <person name="Sykes S."/>
            <person name="Wortman J."/>
            <person name="Nusbaum C."/>
            <person name="Birren B."/>
        </authorList>
    </citation>
    <scope>NUCLEOTIDE SEQUENCE [LARGE SCALE GENOMIC DNA]</scope>
    <source>
        <strain evidence="3">CM1001059</strain>
    </source>
</reference>